<dbReference type="Pfam" id="PF12833">
    <property type="entry name" value="HTH_18"/>
    <property type="match status" value="1"/>
</dbReference>
<keyword evidence="8" id="KW-1133">Transmembrane helix</keyword>
<dbReference type="PRINTS" id="PR00344">
    <property type="entry name" value="BCTRLSENSOR"/>
</dbReference>
<dbReference type="InterPro" id="IPR018060">
    <property type="entry name" value="HTH_AraC"/>
</dbReference>
<dbReference type="InterPro" id="IPR036890">
    <property type="entry name" value="HATPase_C_sf"/>
</dbReference>
<gene>
    <name evidence="13" type="ORF">CIK91_12900</name>
</gene>
<dbReference type="SMART" id="SM00387">
    <property type="entry name" value="HATPase_c"/>
    <property type="match status" value="1"/>
</dbReference>
<dbReference type="Pfam" id="PF00512">
    <property type="entry name" value="HisKA"/>
    <property type="match status" value="1"/>
</dbReference>
<dbReference type="PROSITE" id="PS50110">
    <property type="entry name" value="RESPONSE_REGULATORY"/>
    <property type="match status" value="1"/>
</dbReference>
<dbReference type="CDD" id="cd17574">
    <property type="entry name" value="REC_OmpR"/>
    <property type="match status" value="1"/>
</dbReference>
<feature type="domain" description="Response regulatory" evidence="12">
    <location>
        <begin position="1085"/>
        <end position="1200"/>
    </location>
</feature>
<evidence type="ECO:0000313" key="13">
    <source>
        <dbReference type="EMBL" id="OYP53537.1"/>
    </source>
</evidence>
<dbReference type="SMART" id="SM00342">
    <property type="entry name" value="HTH_ARAC"/>
    <property type="match status" value="1"/>
</dbReference>
<feature type="domain" description="Histidine kinase" evidence="11">
    <location>
        <begin position="822"/>
        <end position="1036"/>
    </location>
</feature>
<comment type="catalytic activity">
    <reaction evidence="1">
        <text>ATP + protein L-histidine = ADP + protein N-phospho-L-histidine.</text>
        <dbReference type="EC" id="2.7.13.3"/>
    </reaction>
</comment>
<dbReference type="PROSITE" id="PS01124">
    <property type="entry name" value="HTH_ARAC_FAMILY_2"/>
    <property type="match status" value="1"/>
</dbReference>
<dbReference type="InterPro" id="IPR001789">
    <property type="entry name" value="Sig_transdc_resp-reg_receiver"/>
</dbReference>
<evidence type="ECO:0000256" key="1">
    <source>
        <dbReference type="ARBA" id="ARBA00000085"/>
    </source>
</evidence>
<keyword evidence="8" id="KW-0472">Membrane</keyword>
<evidence type="ECO:0000256" key="4">
    <source>
        <dbReference type="ARBA" id="ARBA00023015"/>
    </source>
</evidence>
<dbReference type="Gene3D" id="2.60.40.10">
    <property type="entry name" value="Immunoglobulins"/>
    <property type="match status" value="1"/>
</dbReference>
<dbReference type="CDD" id="cd00075">
    <property type="entry name" value="HATPase"/>
    <property type="match status" value="1"/>
</dbReference>
<dbReference type="InterPro" id="IPR003594">
    <property type="entry name" value="HATPase_dom"/>
</dbReference>
<proteinExistence type="predicted"/>
<dbReference type="Gene3D" id="1.10.287.130">
    <property type="match status" value="1"/>
</dbReference>
<dbReference type="PROSITE" id="PS50109">
    <property type="entry name" value="HIS_KIN"/>
    <property type="match status" value="1"/>
</dbReference>
<comment type="caution">
    <text evidence="13">The sequence shown here is derived from an EMBL/GenBank/DDBJ whole genome shotgun (WGS) entry which is preliminary data.</text>
</comment>
<dbReference type="SMART" id="SM00388">
    <property type="entry name" value="HisKA"/>
    <property type="match status" value="1"/>
</dbReference>
<protein>
    <recommendedName>
        <fullName evidence="2">histidine kinase</fullName>
        <ecNumber evidence="2">2.7.13.3</ecNumber>
    </recommendedName>
</protein>
<dbReference type="Proteomes" id="UP000216189">
    <property type="component" value="Unassembled WGS sequence"/>
</dbReference>
<evidence type="ECO:0000313" key="14">
    <source>
        <dbReference type="Proteomes" id="UP000216189"/>
    </source>
</evidence>
<dbReference type="EC" id="2.7.13.3" evidence="2"/>
<evidence type="ECO:0000256" key="2">
    <source>
        <dbReference type="ARBA" id="ARBA00012438"/>
    </source>
</evidence>
<dbReference type="InterPro" id="IPR036097">
    <property type="entry name" value="HisK_dim/P_sf"/>
</dbReference>
<dbReference type="InterPro" id="IPR011110">
    <property type="entry name" value="Reg_prop"/>
</dbReference>
<evidence type="ECO:0000259" key="12">
    <source>
        <dbReference type="PROSITE" id="PS50110"/>
    </source>
</evidence>
<dbReference type="SUPFAM" id="SSF46689">
    <property type="entry name" value="Homeodomain-like"/>
    <property type="match status" value="1"/>
</dbReference>
<evidence type="ECO:0000256" key="3">
    <source>
        <dbReference type="ARBA" id="ARBA00022553"/>
    </source>
</evidence>
<feature type="signal peptide" evidence="9">
    <location>
        <begin position="1"/>
        <end position="26"/>
    </location>
</feature>
<dbReference type="PANTHER" id="PTHR43547">
    <property type="entry name" value="TWO-COMPONENT HISTIDINE KINASE"/>
    <property type="match status" value="1"/>
</dbReference>
<dbReference type="InterPro" id="IPR013783">
    <property type="entry name" value="Ig-like_fold"/>
</dbReference>
<dbReference type="InterPro" id="IPR003661">
    <property type="entry name" value="HisK_dim/P_dom"/>
</dbReference>
<evidence type="ECO:0000259" key="11">
    <source>
        <dbReference type="PROSITE" id="PS50109"/>
    </source>
</evidence>
<dbReference type="Pfam" id="PF00072">
    <property type="entry name" value="Response_reg"/>
    <property type="match status" value="1"/>
</dbReference>
<keyword evidence="5" id="KW-0804">Transcription</keyword>
<dbReference type="SMART" id="SM00448">
    <property type="entry name" value="REC"/>
    <property type="match status" value="1"/>
</dbReference>
<dbReference type="PANTHER" id="PTHR43547:SF2">
    <property type="entry name" value="HYBRID SIGNAL TRANSDUCTION HISTIDINE KINASE C"/>
    <property type="match status" value="1"/>
</dbReference>
<dbReference type="EMBL" id="NPJF01000064">
    <property type="protein sequence ID" value="OYP53537.1"/>
    <property type="molecule type" value="Genomic_DNA"/>
</dbReference>
<feature type="compositionally biased region" description="Low complexity" evidence="7">
    <location>
        <begin position="1233"/>
        <end position="1247"/>
    </location>
</feature>
<dbReference type="InterPro" id="IPR005467">
    <property type="entry name" value="His_kinase_dom"/>
</dbReference>
<dbReference type="Gene3D" id="3.30.565.10">
    <property type="entry name" value="Histidine kinase-like ATPase, C-terminal domain"/>
    <property type="match status" value="1"/>
</dbReference>
<dbReference type="Pfam" id="PF07494">
    <property type="entry name" value="Reg_prop"/>
    <property type="match status" value="1"/>
</dbReference>
<accession>A0ABX4EG30</accession>
<name>A0ABX4EG30_SEGBR</name>
<dbReference type="InterPro" id="IPR009057">
    <property type="entry name" value="Homeodomain-like_sf"/>
</dbReference>
<dbReference type="SUPFAM" id="SSF47384">
    <property type="entry name" value="Homodimeric domain of signal transducing histidine kinase"/>
    <property type="match status" value="1"/>
</dbReference>
<dbReference type="Gene3D" id="3.40.50.2300">
    <property type="match status" value="1"/>
</dbReference>
<keyword evidence="9" id="KW-0732">Signal</keyword>
<keyword evidence="8" id="KW-0812">Transmembrane</keyword>
<dbReference type="Pfam" id="PF07495">
    <property type="entry name" value="Y_Y_Y"/>
    <property type="match status" value="1"/>
</dbReference>
<dbReference type="Pfam" id="PF02518">
    <property type="entry name" value="HATPase_c"/>
    <property type="match status" value="1"/>
</dbReference>
<feature type="modified residue" description="4-aspartylphosphate" evidence="6">
    <location>
        <position position="1133"/>
    </location>
</feature>
<dbReference type="InterPro" id="IPR011123">
    <property type="entry name" value="Y_Y_Y"/>
</dbReference>
<dbReference type="Gene3D" id="1.10.10.60">
    <property type="entry name" value="Homeodomain-like"/>
    <property type="match status" value="1"/>
</dbReference>
<dbReference type="InterPro" id="IPR004358">
    <property type="entry name" value="Sig_transdc_His_kin-like_C"/>
</dbReference>
<keyword evidence="4" id="KW-0805">Transcription regulation</keyword>
<keyword evidence="14" id="KW-1185">Reference proteome</keyword>
<sequence length="1378" mass="156374">MMNTLTRIKYFVMFLLLTCSAQKIIAANYDYINVKHIGLEEGLSNEFVNDITFDKQGFTWVATDYGLNHIVGSHIYMYRYKTSPIVSSIINKLFYDHYNNLLYCVSSKRGISIINCITQKFDTLTTNNGLRTNGATSIAGAGKGRIWIACDNGDICMYDAATKKTSLMKINSFKKGLAKPTSILDDGNGHLLVGTWRSGLYSVDQRTKNTRHYLANQSVRDVFIDHLHNVWVATSNGLFLVNLNDGSYIQYTFTGNDFGLMSNNVHQVRETKEHKLVITTDYGGNIIDLNVYTSPQLQQIKFENISNIVGKLSSPNLRVVRIDQYGNIWAGHKGGGIDFISKLASPFHILNRNSEDKNNNKLYNPVYGLKGFPDGSIFVGRQNEFSLYKNLKEVKTWNILPYINGNLTQVICFQKDNNGRIWIGLREEGALVMDAKTGTFLPRIPELSHCDVKDFFTEKDGSMLIATSNGIYSVKGNTCRPLKAINSQLNTTSTSAIIRDHQGKLWVGTTSGGFTVFDQNNRIIISRNTGNNFATGVNQFLLNKKGGIWIASTYGLLEIKDTKYPHRIIRYGLPDENGDNNFRSIQEDANGNLWGCTYDDIICHNKQTSTITFYGSHNGLPKGDFMEKAVAFTPDGTLFFGFTKGACYFKIKETKRKMNISPIVIDGIIGFTPKEEGKYILGHDQNTFSVRFSVNNYAQIEFVEYEYRMLGLSKDWIAINNADDVSFLELKPGTYTFQVRAKLKSDTWDKAKVSEIEITINSPWYWCWWSILLYALLAGTVIGYAVWSYYHHLYLKAGLSLEKQKNESREQEIKDRMRFFTSITNELRTPLSLVMSRLEDLKNDKELSNNLKEKIESIHNSSMRLLNLINQLLEFRKTENKIRELIVKYGSINKLIADLGEKYKKANKNSKVEFIIDIDSNCPDIWYDKNAITTIVENLLSNAVKYTSKGHITLSLKVDNDKLKLNISDTGFGIDKESLPHIFERFYMVNGKHQSKGTGVGLSLVKNLADLHQVTIDVTSEIGKGTSFTLSFNINATYPNALHEEPEVKTFTPIKDDTTNAEFANNSVTIQDSPQDYPNNKNEKSLLVVEDNADIRQYVADIFSDNFTIYQGVNGKEGLELAVTKTPSLIISDIMMPVMDGIEMTRLIKSDIRTSHIPVVLLTAKDTIEDQAKGYEIGADSYLTKPFSGKLLKARVLNIFKAHERMVELLTSDTRSRRFNQVDNTKAIEVSAENNSNSEEYHNNTYNDSTTNGNIEKNDDQIIELRLSPIDQEFMDKFNQMINDNIDNLDLDMNFMTDKMYMSESTLYRKVKGLTDLTPKEYVRKKRIQYSMELLATRKYSAKDAAHMAGFNNIGSFRDAFKKEYGKNPSDFLKEING</sequence>
<evidence type="ECO:0000256" key="7">
    <source>
        <dbReference type="SAM" id="MobiDB-lite"/>
    </source>
</evidence>
<organism evidence="13 14">
    <name type="scientific">Segatella bryantii</name>
    <name type="common">Prevotella bryantii</name>
    <dbReference type="NCBI Taxonomy" id="77095"/>
    <lineage>
        <taxon>Bacteria</taxon>
        <taxon>Pseudomonadati</taxon>
        <taxon>Bacteroidota</taxon>
        <taxon>Bacteroidia</taxon>
        <taxon>Bacteroidales</taxon>
        <taxon>Prevotellaceae</taxon>
        <taxon>Segatella</taxon>
    </lineage>
</organism>
<feature type="chain" id="PRO_5046285955" description="histidine kinase" evidence="9">
    <location>
        <begin position="27"/>
        <end position="1378"/>
    </location>
</feature>
<feature type="domain" description="HTH araC/xylS-type" evidence="10">
    <location>
        <begin position="1276"/>
        <end position="1375"/>
    </location>
</feature>
<feature type="transmembrane region" description="Helical" evidence="8">
    <location>
        <begin position="763"/>
        <end position="787"/>
    </location>
</feature>
<reference evidence="13 14" key="1">
    <citation type="submission" date="2017-08" db="EMBL/GenBank/DDBJ databases">
        <title>Comparative genomics of non-oral Prevotella species.</title>
        <authorList>
            <person name="Accetto T."/>
            <person name="Nograsek B."/>
            <person name="Avgustin G."/>
        </authorList>
    </citation>
    <scope>NUCLEOTIDE SEQUENCE [LARGE SCALE GENOMIC DNA]</scope>
    <source>
        <strain evidence="13 14">TC1-1</strain>
    </source>
</reference>
<dbReference type="SUPFAM" id="SSF52172">
    <property type="entry name" value="CheY-like"/>
    <property type="match status" value="1"/>
</dbReference>
<dbReference type="SUPFAM" id="SSF55874">
    <property type="entry name" value="ATPase domain of HSP90 chaperone/DNA topoisomerase II/histidine kinase"/>
    <property type="match status" value="1"/>
</dbReference>
<dbReference type="InterPro" id="IPR011006">
    <property type="entry name" value="CheY-like_superfamily"/>
</dbReference>
<evidence type="ECO:0000256" key="9">
    <source>
        <dbReference type="SAM" id="SignalP"/>
    </source>
</evidence>
<evidence type="ECO:0000256" key="5">
    <source>
        <dbReference type="ARBA" id="ARBA00023163"/>
    </source>
</evidence>
<dbReference type="SUPFAM" id="SSF63829">
    <property type="entry name" value="Calcium-dependent phosphotriesterase"/>
    <property type="match status" value="3"/>
</dbReference>
<dbReference type="RefSeq" id="WP_094449040.1">
    <property type="nucleotide sequence ID" value="NZ_CP091801.1"/>
</dbReference>
<dbReference type="Gene3D" id="2.130.10.10">
    <property type="entry name" value="YVTN repeat-like/Quinoprotein amine dehydrogenase"/>
    <property type="match status" value="2"/>
</dbReference>
<dbReference type="CDD" id="cd00082">
    <property type="entry name" value="HisKA"/>
    <property type="match status" value="1"/>
</dbReference>
<dbReference type="InterPro" id="IPR015943">
    <property type="entry name" value="WD40/YVTN_repeat-like_dom_sf"/>
</dbReference>
<evidence type="ECO:0000259" key="10">
    <source>
        <dbReference type="PROSITE" id="PS01124"/>
    </source>
</evidence>
<evidence type="ECO:0000256" key="6">
    <source>
        <dbReference type="PROSITE-ProRule" id="PRU00169"/>
    </source>
</evidence>
<evidence type="ECO:0000256" key="8">
    <source>
        <dbReference type="SAM" id="Phobius"/>
    </source>
</evidence>
<keyword evidence="3 6" id="KW-0597">Phosphoprotein</keyword>
<feature type="region of interest" description="Disordered" evidence="7">
    <location>
        <begin position="1233"/>
        <end position="1255"/>
    </location>
</feature>